<evidence type="ECO:0000256" key="1">
    <source>
        <dbReference type="ARBA" id="ARBA00006068"/>
    </source>
</evidence>
<feature type="compositionally biased region" description="Low complexity" evidence="2">
    <location>
        <begin position="364"/>
        <end position="375"/>
    </location>
</feature>
<evidence type="ECO:0000256" key="3">
    <source>
        <dbReference type="SAM" id="Phobius"/>
    </source>
</evidence>
<dbReference type="AlphaFoldDB" id="A0AB33KSP4"/>
<dbReference type="InterPro" id="IPR050922">
    <property type="entry name" value="LytR/CpsA/Psr_CW_biosynth"/>
</dbReference>
<feature type="region of interest" description="Disordered" evidence="2">
    <location>
        <begin position="362"/>
        <end position="383"/>
    </location>
</feature>
<feature type="domain" description="LytR/CpsA/Psr regulator C-terminal" evidence="5">
    <location>
        <begin position="389"/>
        <end position="475"/>
    </location>
</feature>
<dbReference type="NCBIfam" id="TIGR00350">
    <property type="entry name" value="lytR_cpsA_psr"/>
    <property type="match status" value="1"/>
</dbReference>
<accession>A0AB33KSP4</accession>
<feature type="compositionally biased region" description="Basic residues" evidence="2">
    <location>
        <begin position="19"/>
        <end position="33"/>
    </location>
</feature>
<dbReference type="KEGG" id="stcm:SCMC78_46500"/>
<keyword evidence="3" id="KW-1133">Transmembrane helix</keyword>
<proteinExistence type="inferred from homology"/>
<comment type="similarity">
    <text evidence="1">Belongs to the LytR/CpsA/Psr (LCP) family.</text>
</comment>
<dbReference type="PANTHER" id="PTHR33392">
    <property type="entry name" value="POLYISOPRENYL-TEICHOIC ACID--PEPTIDOGLYCAN TEICHOIC ACID TRANSFERASE TAGU"/>
    <property type="match status" value="1"/>
</dbReference>
<feature type="transmembrane region" description="Helical" evidence="3">
    <location>
        <begin position="41"/>
        <end position="64"/>
    </location>
</feature>
<dbReference type="InterPro" id="IPR027381">
    <property type="entry name" value="LytR/CpsA/Psr_C"/>
</dbReference>
<dbReference type="EMBL" id="AP035884">
    <property type="protein sequence ID" value="BFP54843.1"/>
    <property type="molecule type" value="Genomic_DNA"/>
</dbReference>
<dbReference type="Pfam" id="PF03816">
    <property type="entry name" value="LytR_cpsA_psr"/>
    <property type="match status" value="1"/>
</dbReference>
<name>A0AB33KSP4_9ACTN</name>
<dbReference type="InterPro" id="IPR004474">
    <property type="entry name" value="LytR_CpsA_psr"/>
</dbReference>
<dbReference type="Pfam" id="PF13399">
    <property type="entry name" value="LytR_C"/>
    <property type="match status" value="1"/>
</dbReference>
<organism evidence="6">
    <name type="scientific">Streptomyces sp. CMC78</name>
    <dbReference type="NCBI Taxonomy" id="3231512"/>
    <lineage>
        <taxon>Bacteria</taxon>
        <taxon>Bacillati</taxon>
        <taxon>Actinomycetota</taxon>
        <taxon>Actinomycetes</taxon>
        <taxon>Kitasatosporales</taxon>
        <taxon>Streptomycetaceae</taxon>
        <taxon>Streptomyces</taxon>
    </lineage>
</organism>
<feature type="compositionally biased region" description="Pro residues" evidence="2">
    <location>
        <begin position="1"/>
        <end position="18"/>
    </location>
</feature>
<feature type="domain" description="Cell envelope-related transcriptional attenuator" evidence="4">
    <location>
        <begin position="121"/>
        <end position="275"/>
    </location>
</feature>
<evidence type="ECO:0000259" key="4">
    <source>
        <dbReference type="Pfam" id="PF03816"/>
    </source>
</evidence>
<dbReference type="PANTHER" id="PTHR33392:SF6">
    <property type="entry name" value="POLYISOPRENYL-TEICHOIC ACID--PEPTIDOGLYCAN TEICHOIC ACID TRANSFERASE TAGU"/>
    <property type="match status" value="1"/>
</dbReference>
<evidence type="ECO:0000259" key="5">
    <source>
        <dbReference type="Pfam" id="PF13399"/>
    </source>
</evidence>
<protein>
    <submittedName>
        <fullName evidence="6">LCP family protein</fullName>
    </submittedName>
</protein>
<keyword evidence="3" id="KW-0472">Membrane</keyword>
<dbReference type="Gene3D" id="3.40.630.190">
    <property type="entry name" value="LCP protein"/>
    <property type="match status" value="1"/>
</dbReference>
<gene>
    <name evidence="6" type="ORF">SCMC78_46500</name>
</gene>
<reference evidence="6" key="1">
    <citation type="submission" date="2024-07" db="EMBL/GenBank/DDBJ databases">
        <title>Complete genome sequences of cellulolytic bacteria, Kitasatospora sp. CMC57 and Streptomyces sp. CMC78, isolated from Japanese agricultural soil.</title>
        <authorList>
            <person name="Hashimoto T."/>
            <person name="Ito M."/>
            <person name="Iwamoto M."/>
            <person name="Fukahori D."/>
            <person name="Shoda T."/>
            <person name="Sakoda M."/>
            <person name="Morohoshi T."/>
            <person name="Mitsuboshi M."/>
            <person name="Nishizawa T."/>
        </authorList>
    </citation>
    <scope>NUCLEOTIDE SEQUENCE</scope>
    <source>
        <strain evidence="6">CMC78</strain>
    </source>
</reference>
<evidence type="ECO:0000313" key="6">
    <source>
        <dbReference type="EMBL" id="BFP54843.1"/>
    </source>
</evidence>
<keyword evidence="3" id="KW-0812">Transmembrane</keyword>
<dbReference type="Gene3D" id="3.30.70.2390">
    <property type="match status" value="1"/>
</dbReference>
<sequence>MPTPQRPQRPPRPRPATPPRRRPPQGTRPVRRRRQDERPRWGMRVATGLSVLVLGAGGIGHAVVSSLEGGIGRVDPFKDMKNRPQGGHGTNLLLVGTDGRDTITKAEKKKYKLGGAPCHCTDTIMLVHLSADRQRASVVSLPRDSYAEMPAHTDRTTGKHHESHPVKLNAAYAEGGPTLTVRTVENMTGVKVDHYLEVDFTSFMKTVDAVGGVKICTARPMKDSYTGLDLPAGTHELDGGQALQYVRSRHVDVAADLGRMERQQKFMAALIKQATSSGVLLNPVKFQQVSASVLGSVRADEGFGTEQMLALGKAMKDFGPASSEFASVPVGNPSFPVKGIGSTVQWDAKKSKKLFQALREDKPLAPAKPKPAAGPKQPPATLVDVAPKDIRVQVYNGTPKDGLGRTVDEALRATGFTTGEAPLNGELRDLKRTLVEYDPRWDRSAKSLATALPGSELKAVKGQGPLMKVTVGEDFTKVQRVRAETRQTGEFSTVTGDEVVCP</sequence>
<evidence type="ECO:0000256" key="2">
    <source>
        <dbReference type="SAM" id="MobiDB-lite"/>
    </source>
</evidence>
<feature type="region of interest" description="Disordered" evidence="2">
    <location>
        <begin position="1"/>
        <end position="42"/>
    </location>
</feature>